<evidence type="ECO:0000313" key="2">
    <source>
        <dbReference type="EMBL" id="AKJ01187.1"/>
    </source>
</evidence>
<evidence type="ECO:0000313" key="3">
    <source>
        <dbReference type="Proteomes" id="UP000035579"/>
    </source>
</evidence>
<evidence type="ECO:0008006" key="4">
    <source>
        <dbReference type="Google" id="ProtNLM"/>
    </source>
</evidence>
<reference evidence="2 3" key="1">
    <citation type="submission" date="2015-05" db="EMBL/GenBank/DDBJ databases">
        <title>Genome assembly of Archangium gephyra DSM 2261.</title>
        <authorList>
            <person name="Sharma G."/>
            <person name="Subramanian S."/>
        </authorList>
    </citation>
    <scope>NUCLEOTIDE SEQUENCE [LARGE SCALE GENOMIC DNA]</scope>
    <source>
        <strain evidence="2 3">DSM 2261</strain>
    </source>
</reference>
<organism evidence="2 3">
    <name type="scientific">Archangium gephyra</name>
    <dbReference type="NCBI Taxonomy" id="48"/>
    <lineage>
        <taxon>Bacteria</taxon>
        <taxon>Pseudomonadati</taxon>
        <taxon>Myxococcota</taxon>
        <taxon>Myxococcia</taxon>
        <taxon>Myxococcales</taxon>
        <taxon>Cystobacterineae</taxon>
        <taxon>Archangiaceae</taxon>
        <taxon>Archangium</taxon>
    </lineage>
</organism>
<dbReference type="EMBL" id="CP011509">
    <property type="protein sequence ID" value="AKJ01187.1"/>
    <property type="molecule type" value="Genomic_DNA"/>
</dbReference>
<accession>A0AAC8TCN1</accession>
<dbReference type="KEGG" id="age:AA314_02813"/>
<sequence length="445" mass="48885">MVVLLWMGVQGCARVPVSEEADVDGLADWPEPAPEHEKDIESPEHVPPFEPLRAPPRAANLLVLGGGGEPSSNEIALEKNVRYFQRTLEAQGLAPASATVYFANGNDGQATVRYLGEKAGKKAREQFKVPEIPHLKGPATLERFLEWVDQSARETPHQPAFIYFTGHGGLNGRHRNNNHLALWEGDTLTVRAFGLFLNRLPRTTPVVTVMSQCYAGSFANFIYQDANPKRPVVAQPRCGFFATVDFLPSVGCTPEVDEADYKDYSSSFFAGLSGLGRTGKAVASADYDKDGRVSYAEAHAFAKVDGETTDLPISTSEAWLQRRATRKDRRRFLSSPIMQVLRGGRPDQRHVVESLVGKLGFLPELSVRDNLKTAMPRTEEAVAYVERLYMELINIGMQEKLRASGSPQALAIFDRLLQCENGSWDRPPGAAPVRVEAPEAAATAP</sequence>
<dbReference type="Proteomes" id="UP000035579">
    <property type="component" value="Chromosome"/>
</dbReference>
<proteinExistence type="predicted"/>
<feature type="region of interest" description="Disordered" evidence="1">
    <location>
        <begin position="426"/>
        <end position="445"/>
    </location>
</feature>
<dbReference type="AlphaFoldDB" id="A0AAC8TCN1"/>
<evidence type="ECO:0000256" key="1">
    <source>
        <dbReference type="SAM" id="MobiDB-lite"/>
    </source>
</evidence>
<protein>
    <recommendedName>
        <fullName evidence="4">Caspase domain-containing protein</fullName>
    </recommendedName>
</protein>
<name>A0AAC8TCN1_9BACT</name>
<gene>
    <name evidence="2" type="ORF">AA314_02813</name>
</gene>